<evidence type="ECO:0000313" key="1">
    <source>
        <dbReference type="EMBL" id="BAT71482.1"/>
    </source>
</evidence>
<reference evidence="2" key="1">
    <citation type="journal article" date="2018" name="Science">
        <title>A primordial and reversible TCA cycle in a facultatively chemolithoautotrophic thermophile.</title>
        <authorList>
            <person name="Nunoura T."/>
            <person name="Chikaraishi Y."/>
            <person name="Izaki R."/>
            <person name="Suwa T."/>
            <person name="Sato T."/>
            <person name="Harada T."/>
            <person name="Mori K."/>
            <person name="Kato Y."/>
            <person name="Miyazaki M."/>
            <person name="Shimamura S."/>
            <person name="Yanagawa K."/>
            <person name="Shuto A."/>
            <person name="Ohkouchi N."/>
            <person name="Fujita N."/>
            <person name="Takaki Y."/>
            <person name="Atomi H."/>
            <person name="Takai K."/>
        </authorList>
    </citation>
    <scope>NUCLEOTIDE SEQUENCE [LARGE SCALE GENOMIC DNA]</scope>
    <source>
        <strain evidence="2">DSM 17441 / JCM 13301 / NBRC 103674 / ABI70S6</strain>
    </source>
</reference>
<dbReference type="RefSeq" id="WP_068549475.1">
    <property type="nucleotide sequence ID" value="NZ_AP013035.1"/>
</dbReference>
<evidence type="ECO:0000313" key="2">
    <source>
        <dbReference type="Proteomes" id="UP000063234"/>
    </source>
</evidence>
<dbReference type="KEGG" id="ttk:TST_0676"/>
<accession>A0A0S3QT40</accession>
<keyword evidence="2" id="KW-1185">Reference proteome</keyword>
<dbReference type="SUPFAM" id="SSF117916">
    <property type="entry name" value="Fe-S cluster assembly (FSCA) domain-like"/>
    <property type="match status" value="1"/>
</dbReference>
<dbReference type="Gene3D" id="3.30.300.130">
    <property type="entry name" value="Fe-S cluster assembly (FSCA)"/>
    <property type="match status" value="1"/>
</dbReference>
<dbReference type="Proteomes" id="UP000063234">
    <property type="component" value="Chromosome"/>
</dbReference>
<dbReference type="STRING" id="1298851.TST_0676"/>
<gene>
    <name evidence="1" type="ORF">TST_0676</name>
</gene>
<protein>
    <recommendedName>
        <fullName evidence="3">MIP18 family-like domain-containing protein</fullName>
    </recommendedName>
</protein>
<dbReference type="EMBL" id="AP013035">
    <property type="protein sequence ID" value="BAT71482.1"/>
    <property type="molecule type" value="Genomic_DNA"/>
</dbReference>
<evidence type="ECO:0008006" key="3">
    <source>
        <dbReference type="Google" id="ProtNLM"/>
    </source>
</evidence>
<dbReference type="OrthoDB" id="9805360at2"/>
<organism evidence="1 2">
    <name type="scientific">Thermosulfidibacter takaii (strain DSM 17441 / JCM 13301 / NBRC 103674 / ABI70S6)</name>
    <dbReference type="NCBI Taxonomy" id="1298851"/>
    <lineage>
        <taxon>Bacteria</taxon>
        <taxon>Pseudomonadati</taxon>
        <taxon>Thermosulfidibacterota</taxon>
        <taxon>Thermosulfidibacteria</taxon>
        <taxon>Thermosulfidibacterales</taxon>
        <taxon>Thermosulfidibacteraceae</taxon>
    </lineage>
</organism>
<sequence>MKNLPDEKDIIEILKSVKDPETSFSVYELGIVKHIDYIPEERKLLIHVDFKKRLPSCAACVTIAWVVQKGILDALAKEFMKYPGIEVVETREAPN</sequence>
<proteinExistence type="predicted"/>
<dbReference type="AlphaFoldDB" id="A0A0S3QT40"/>
<dbReference type="InterPro" id="IPR034904">
    <property type="entry name" value="FSCA_dom_sf"/>
</dbReference>
<name>A0A0S3QT40_THET7</name>